<comment type="subcellular location">
    <subcellularLocation>
        <location evidence="1">Membrane</location>
        <topology evidence="1">Multi-pass membrane protein</topology>
    </subcellularLocation>
</comment>
<protein>
    <submittedName>
        <fullName evidence="8">Type IV secretion system protein</fullName>
    </submittedName>
</protein>
<evidence type="ECO:0000313" key="8">
    <source>
        <dbReference type="EMBL" id="QQP94030.1"/>
    </source>
</evidence>
<reference evidence="8" key="1">
    <citation type="submission" date="2021-02" db="EMBL/GenBank/DDBJ databases">
        <title>Skermanella TT6 skin isolate.</title>
        <authorList>
            <person name="Lee K."/>
            <person name="Ganzorig M."/>
        </authorList>
    </citation>
    <scope>NUCLEOTIDE SEQUENCE</scope>
    <source>
        <strain evidence="8">TT6</strain>
    </source>
</reference>
<keyword evidence="3 7" id="KW-0812">Transmembrane</keyword>
<dbReference type="InterPro" id="IPR007688">
    <property type="entry name" value="Conjugal_tfr_TrbL/VirB6"/>
</dbReference>
<feature type="compositionally biased region" description="Basic residues" evidence="6">
    <location>
        <begin position="354"/>
        <end position="363"/>
    </location>
</feature>
<feature type="compositionally biased region" description="Polar residues" evidence="6">
    <location>
        <begin position="330"/>
        <end position="342"/>
    </location>
</feature>
<feature type="transmembrane region" description="Helical" evidence="7">
    <location>
        <begin position="205"/>
        <end position="225"/>
    </location>
</feature>
<evidence type="ECO:0000256" key="5">
    <source>
        <dbReference type="ARBA" id="ARBA00023136"/>
    </source>
</evidence>
<keyword evidence="4 7" id="KW-1133">Transmembrane helix</keyword>
<dbReference type="Proteomes" id="UP000595197">
    <property type="component" value="Plasmid pTT6-5"/>
</dbReference>
<evidence type="ECO:0000256" key="6">
    <source>
        <dbReference type="SAM" id="MobiDB-lite"/>
    </source>
</evidence>
<sequence length="363" mass="39670">MNPIDPTTLSPELIDQLASHFVEIINSLFGILPANFEIFYVALALVAFVLAVAKLMWLRSLQPVAEFFKFYVFLMVLLVVSENWNSAADTWVGWMSRQAYEATGLTASYLAPSVVLTEGFRIAGSLYESGISFYRIFLGSSDDSIAGLIMLISIGVFLWAIVQMVAVLVVTMIFYKISSLLALCLLPFVLLSSTRFAAAPGVVRVIQYGVQFWVVSLIIGLSFRFMSGIEFPERPTANEVLPFAIGVGVLATLMRHGMHLAREHIAGTPMLSLREGANTLQQASHSLNNTARTLMNSVRQHSREVGFGGGVGGATARTISSMTNRYRLQAPTPSTSKAVQNPSQPPQWAAKRSAASRRGRGKI</sequence>
<feature type="region of interest" description="Disordered" evidence="6">
    <location>
        <begin position="330"/>
        <end position="363"/>
    </location>
</feature>
<dbReference type="EMBL" id="CP067425">
    <property type="protein sequence ID" value="QQP94030.1"/>
    <property type="molecule type" value="Genomic_DNA"/>
</dbReference>
<proteinExistence type="inferred from homology"/>
<feature type="transmembrane region" description="Helical" evidence="7">
    <location>
        <begin position="148"/>
        <end position="174"/>
    </location>
</feature>
<geneLocation type="plasmid" evidence="8 9">
    <name>pTT6-5</name>
</geneLocation>
<evidence type="ECO:0000256" key="2">
    <source>
        <dbReference type="ARBA" id="ARBA00007802"/>
    </source>
</evidence>
<evidence type="ECO:0000256" key="4">
    <source>
        <dbReference type="ARBA" id="ARBA00022989"/>
    </source>
</evidence>
<feature type="transmembrane region" description="Helical" evidence="7">
    <location>
        <begin position="70"/>
        <end position="87"/>
    </location>
</feature>
<evidence type="ECO:0000256" key="3">
    <source>
        <dbReference type="ARBA" id="ARBA00022692"/>
    </source>
</evidence>
<accession>A0ABX7BI34</accession>
<feature type="transmembrane region" description="Helical" evidence="7">
    <location>
        <begin position="180"/>
        <end position="198"/>
    </location>
</feature>
<evidence type="ECO:0000313" key="9">
    <source>
        <dbReference type="Proteomes" id="UP000595197"/>
    </source>
</evidence>
<keyword evidence="9" id="KW-1185">Reference proteome</keyword>
<name>A0ABX7BI34_9PROT</name>
<organism evidence="8 9">
    <name type="scientific">Skermanella cutis</name>
    <dbReference type="NCBI Taxonomy" id="2775420"/>
    <lineage>
        <taxon>Bacteria</taxon>
        <taxon>Pseudomonadati</taxon>
        <taxon>Pseudomonadota</taxon>
        <taxon>Alphaproteobacteria</taxon>
        <taxon>Rhodospirillales</taxon>
        <taxon>Azospirillaceae</taxon>
        <taxon>Skermanella</taxon>
    </lineage>
</organism>
<gene>
    <name evidence="8" type="ORF">IGS68_35050</name>
</gene>
<evidence type="ECO:0000256" key="1">
    <source>
        <dbReference type="ARBA" id="ARBA00004141"/>
    </source>
</evidence>
<comment type="similarity">
    <text evidence="2">Belongs to the TrbL/VirB6 family.</text>
</comment>
<dbReference type="Pfam" id="PF04610">
    <property type="entry name" value="TrbL"/>
    <property type="match status" value="1"/>
</dbReference>
<keyword evidence="5 7" id="KW-0472">Membrane</keyword>
<keyword evidence="8" id="KW-0614">Plasmid</keyword>
<dbReference type="RefSeq" id="WP_201083921.1">
    <property type="nucleotide sequence ID" value="NZ_CP067425.2"/>
</dbReference>
<feature type="transmembrane region" description="Helical" evidence="7">
    <location>
        <begin position="38"/>
        <end position="58"/>
    </location>
</feature>
<evidence type="ECO:0000256" key="7">
    <source>
        <dbReference type="SAM" id="Phobius"/>
    </source>
</evidence>